<feature type="domain" description="Secretion system C-terminal sorting" evidence="3">
    <location>
        <begin position="127"/>
        <end position="202"/>
    </location>
</feature>
<comment type="caution">
    <text evidence="4">The sequence shown here is derived from an EMBL/GenBank/DDBJ whole genome shotgun (WGS) entry which is preliminary data.</text>
</comment>
<evidence type="ECO:0000259" key="3">
    <source>
        <dbReference type="Pfam" id="PF18962"/>
    </source>
</evidence>
<dbReference type="Pfam" id="PF18962">
    <property type="entry name" value="Por_Secre_tail"/>
    <property type="match status" value="1"/>
</dbReference>
<gene>
    <name evidence="4" type="ORF">J0X19_23585</name>
</gene>
<feature type="chain" id="PRO_5037650913" evidence="1">
    <location>
        <begin position="23"/>
        <end position="206"/>
    </location>
</feature>
<dbReference type="SUPFAM" id="SSF49503">
    <property type="entry name" value="Cupredoxins"/>
    <property type="match status" value="1"/>
</dbReference>
<dbReference type="InterPro" id="IPR008972">
    <property type="entry name" value="Cupredoxin"/>
</dbReference>
<sequence length="206" mass="22002">MKISTRLVGILGLILGSLSSYAATVVVEVGDNFYRPATVTIRPGDQVRFLNVGTSSHPTVSDSNPALWQTFVISTSNTSFTTTPLSTAGTFAYHCSAHAGMNGSIVVDPNAPLATLDAKAASTMLNVYPNPSKGLVVVTVNQKVNSAYKLRLTNILGREIRSFMLQPEAASAGIPLNLSDLPAGMYFYSLVMNDKVVSTKRFVLQN</sequence>
<evidence type="ECO:0000313" key="4">
    <source>
        <dbReference type="EMBL" id="MBO0360963.1"/>
    </source>
</evidence>
<dbReference type="Gene3D" id="2.60.40.420">
    <property type="entry name" value="Cupredoxins - blue copper proteins"/>
    <property type="match status" value="1"/>
</dbReference>
<dbReference type="NCBIfam" id="TIGR04183">
    <property type="entry name" value="Por_Secre_tail"/>
    <property type="match status" value="1"/>
</dbReference>
<dbReference type="Pfam" id="PF13473">
    <property type="entry name" value="Cupredoxin_1"/>
    <property type="match status" value="1"/>
</dbReference>
<dbReference type="EMBL" id="JAFLQZ010000027">
    <property type="protein sequence ID" value="MBO0360963.1"/>
    <property type="molecule type" value="Genomic_DNA"/>
</dbReference>
<feature type="domain" description="EfeO-type cupredoxin-like" evidence="2">
    <location>
        <begin position="21"/>
        <end position="107"/>
    </location>
</feature>
<organism evidence="4 5">
    <name type="scientific">Hymenobacter telluris</name>
    <dbReference type="NCBI Taxonomy" id="2816474"/>
    <lineage>
        <taxon>Bacteria</taxon>
        <taxon>Pseudomonadati</taxon>
        <taxon>Bacteroidota</taxon>
        <taxon>Cytophagia</taxon>
        <taxon>Cytophagales</taxon>
        <taxon>Hymenobacteraceae</taxon>
        <taxon>Hymenobacter</taxon>
    </lineage>
</organism>
<reference evidence="4" key="1">
    <citation type="submission" date="2021-03" db="EMBL/GenBank/DDBJ databases">
        <authorList>
            <person name="Kim M.K."/>
        </authorList>
    </citation>
    <scope>NUCLEOTIDE SEQUENCE</scope>
    <source>
        <strain evidence="4">BT186</strain>
    </source>
</reference>
<proteinExistence type="predicted"/>
<dbReference type="InterPro" id="IPR026444">
    <property type="entry name" value="Secre_tail"/>
</dbReference>
<dbReference type="InterPro" id="IPR028096">
    <property type="entry name" value="EfeO_Cupredoxin"/>
</dbReference>
<evidence type="ECO:0000259" key="2">
    <source>
        <dbReference type="Pfam" id="PF13473"/>
    </source>
</evidence>
<protein>
    <submittedName>
        <fullName evidence="4">T9SS type A sorting domain-containing protein</fullName>
    </submittedName>
</protein>
<evidence type="ECO:0000313" key="5">
    <source>
        <dbReference type="Proteomes" id="UP000664144"/>
    </source>
</evidence>
<keyword evidence="5" id="KW-1185">Reference proteome</keyword>
<dbReference type="RefSeq" id="WP_206986872.1">
    <property type="nucleotide sequence ID" value="NZ_JAFLQZ010000027.1"/>
</dbReference>
<evidence type="ECO:0000256" key="1">
    <source>
        <dbReference type="SAM" id="SignalP"/>
    </source>
</evidence>
<keyword evidence="1" id="KW-0732">Signal</keyword>
<accession>A0A939F0K7</accession>
<dbReference type="AlphaFoldDB" id="A0A939F0K7"/>
<dbReference type="Proteomes" id="UP000664144">
    <property type="component" value="Unassembled WGS sequence"/>
</dbReference>
<feature type="signal peptide" evidence="1">
    <location>
        <begin position="1"/>
        <end position="22"/>
    </location>
</feature>
<name>A0A939F0K7_9BACT</name>